<dbReference type="EMBL" id="JBBWRZ010000011">
    <property type="protein sequence ID" value="KAK8225806.1"/>
    <property type="molecule type" value="Genomic_DNA"/>
</dbReference>
<proteinExistence type="predicted"/>
<evidence type="ECO:0008006" key="4">
    <source>
        <dbReference type="Google" id="ProtNLM"/>
    </source>
</evidence>
<keyword evidence="3" id="KW-1185">Reference proteome</keyword>
<evidence type="ECO:0000313" key="2">
    <source>
        <dbReference type="EMBL" id="KAK8225806.1"/>
    </source>
</evidence>
<organism evidence="2 3">
    <name type="scientific">Phyllosticta capitalensis</name>
    <dbReference type="NCBI Taxonomy" id="121624"/>
    <lineage>
        <taxon>Eukaryota</taxon>
        <taxon>Fungi</taxon>
        <taxon>Dikarya</taxon>
        <taxon>Ascomycota</taxon>
        <taxon>Pezizomycotina</taxon>
        <taxon>Dothideomycetes</taxon>
        <taxon>Dothideomycetes incertae sedis</taxon>
        <taxon>Botryosphaeriales</taxon>
        <taxon>Phyllostictaceae</taxon>
        <taxon>Phyllosticta</taxon>
    </lineage>
</organism>
<feature type="transmembrane region" description="Helical" evidence="1">
    <location>
        <begin position="17"/>
        <end position="38"/>
    </location>
</feature>
<accession>A0ABR1YCT4</accession>
<comment type="caution">
    <text evidence="2">The sequence shown here is derived from an EMBL/GenBank/DDBJ whole genome shotgun (WGS) entry which is preliminary data.</text>
</comment>
<name>A0ABR1YCT4_9PEZI</name>
<sequence>MSSASDGASATQWKSPFAFWLLLLPASPTMHCWLALLVRAAAARDFNRECSRGRFRAFPATVPDQEERSLAFRWQYAMASSVENRAPSKSGVFPGCTWQSFFSGQVIPKTTFDNPDGFKTMRVSYQGSFSFSTSPR</sequence>
<evidence type="ECO:0000313" key="3">
    <source>
        <dbReference type="Proteomes" id="UP001492380"/>
    </source>
</evidence>
<keyword evidence="1" id="KW-1133">Transmembrane helix</keyword>
<protein>
    <recommendedName>
        <fullName evidence="4">Secreted protein</fullName>
    </recommendedName>
</protein>
<keyword evidence="1" id="KW-0812">Transmembrane</keyword>
<keyword evidence="1" id="KW-0472">Membrane</keyword>
<reference evidence="2 3" key="1">
    <citation type="submission" date="2024-04" db="EMBL/GenBank/DDBJ databases">
        <title>Phyllosticta paracitricarpa is synonymous to the EU quarantine fungus P. citricarpa based on phylogenomic analyses.</title>
        <authorList>
            <consortium name="Lawrence Berkeley National Laboratory"/>
            <person name="Van Ingen-Buijs V.A."/>
            <person name="Van Westerhoven A.C."/>
            <person name="Haridas S."/>
            <person name="Skiadas P."/>
            <person name="Martin F."/>
            <person name="Groenewald J.Z."/>
            <person name="Crous P.W."/>
            <person name="Seidl M.F."/>
        </authorList>
    </citation>
    <scope>NUCLEOTIDE SEQUENCE [LARGE SCALE GENOMIC DNA]</scope>
    <source>
        <strain evidence="2 3">CBS 123374</strain>
    </source>
</reference>
<dbReference type="Proteomes" id="UP001492380">
    <property type="component" value="Unassembled WGS sequence"/>
</dbReference>
<evidence type="ECO:0000256" key="1">
    <source>
        <dbReference type="SAM" id="Phobius"/>
    </source>
</evidence>
<gene>
    <name evidence="2" type="ORF">HDK90DRAFT_66800</name>
</gene>